<dbReference type="GO" id="GO:0009424">
    <property type="term" value="C:bacterial-type flagellum hook"/>
    <property type="evidence" value="ECO:0007669"/>
    <property type="project" value="UniProtKB-UniRule"/>
</dbReference>
<dbReference type="GO" id="GO:0005198">
    <property type="term" value="F:structural molecule activity"/>
    <property type="evidence" value="ECO:0007669"/>
    <property type="project" value="UniProtKB-UniRule"/>
</dbReference>
<keyword evidence="5 7" id="KW-0964">Secreted</keyword>
<sequence length="555" mass="60410">MLSTFSGLETMRRALSTNQAALKTVGHNISNANTEGYSRQRVNIQQSLAFPQAAFNKPAIPGQMGTGSEAESVQRVREAFLDVQYREENQKNGYWGARVDALTKMEDIMNEPSDDGIAQTMDRFWESLQDLSVNPEDSGARSVVRQRGIALAETIGSSYQSLESIQRDYKSEIGVQENSLNSKLRQLNDLNRQIASVEPHGQLPNDLYDQRDVLVDELSSQMNIKVERIANGGQSKDQADGSYHITAIDDNGKPIKMTDADGNEQDMVLVNGRNLTHNQVKINYASFPDGSPAGEQLQDPVRSISLLSGGEEMEMDFSSFGAGGSLRGIVEAYGYTDADENGEVTDVSSIEGIFPNMLSELDTLVTSFAKEFNAVHQGNWNMMDIKSGEHNGLDFFSTGLAGRFADAADNEAIVGVAKNFDVSQEIKDSLDNIAAASEDDGTAFAGDGSGALALANVKDEELTFAGNTANVQSYYQSVIGEMAVDTNEAGRLEKNTAGLRNAVEERRMSTSSVSLDEEMSMMIQFQHAYNAAARNLTAMDEILDRVINGMGRVGI</sequence>
<evidence type="ECO:0000256" key="4">
    <source>
        <dbReference type="ARBA" id="ARBA00016244"/>
    </source>
</evidence>
<keyword evidence="12" id="KW-1185">Reference proteome</keyword>
<evidence type="ECO:0000256" key="3">
    <source>
        <dbReference type="ARBA" id="ARBA00009677"/>
    </source>
</evidence>
<organism evidence="11 12">
    <name type="scientific">Alkalicoccus urumqiensis</name>
    <name type="common">Bacillus urumqiensis</name>
    <dbReference type="NCBI Taxonomy" id="1548213"/>
    <lineage>
        <taxon>Bacteria</taxon>
        <taxon>Bacillati</taxon>
        <taxon>Bacillota</taxon>
        <taxon>Bacilli</taxon>
        <taxon>Bacillales</taxon>
        <taxon>Bacillaceae</taxon>
        <taxon>Alkalicoccus</taxon>
    </lineage>
</organism>
<evidence type="ECO:0000259" key="10">
    <source>
        <dbReference type="Pfam" id="PF22638"/>
    </source>
</evidence>
<dbReference type="PRINTS" id="PR01005">
    <property type="entry name" value="FLGHOOKAP1"/>
</dbReference>
<proteinExistence type="inferred from homology"/>
<reference evidence="11 12" key="1">
    <citation type="submission" date="2018-03" db="EMBL/GenBank/DDBJ databases">
        <title>Bacillus urumqiensis sp. nov., a moderately haloalkaliphilic bacterium isolated from a salt lake.</title>
        <authorList>
            <person name="Zhao B."/>
            <person name="Liao Z."/>
        </authorList>
    </citation>
    <scope>NUCLEOTIDE SEQUENCE [LARGE SCALE GENOMIC DNA]</scope>
    <source>
        <strain evidence="11 12">BZ-SZ-XJ18</strain>
    </source>
</reference>
<dbReference type="AlphaFoldDB" id="A0A2P6MHA7"/>
<keyword evidence="11" id="KW-0966">Cell projection</keyword>
<dbReference type="Proteomes" id="UP000243650">
    <property type="component" value="Unassembled WGS sequence"/>
</dbReference>
<feature type="domain" description="Flagellar basal-body/hook protein C-terminal" evidence="9">
    <location>
        <begin position="508"/>
        <end position="548"/>
    </location>
</feature>
<evidence type="ECO:0000256" key="1">
    <source>
        <dbReference type="ARBA" id="ARBA00004365"/>
    </source>
</evidence>
<dbReference type="InterPro" id="IPR053927">
    <property type="entry name" value="FlgK_helical"/>
</dbReference>
<dbReference type="EMBL" id="PVNS01000007">
    <property type="protein sequence ID" value="PRO65664.1"/>
    <property type="molecule type" value="Genomic_DNA"/>
</dbReference>
<dbReference type="Pfam" id="PF00460">
    <property type="entry name" value="Flg_bb_rod"/>
    <property type="match status" value="1"/>
</dbReference>
<comment type="caution">
    <text evidence="11">The sequence shown here is derived from an EMBL/GenBank/DDBJ whole genome shotgun (WGS) entry which is preliminary data.</text>
</comment>
<comment type="subcellular location">
    <subcellularLocation>
        <location evidence="1 7">Bacterial flagellum</location>
    </subcellularLocation>
    <subcellularLocation>
        <location evidence="2 7">Secreted</location>
    </subcellularLocation>
</comment>
<keyword evidence="11" id="KW-0969">Cilium</keyword>
<comment type="similarity">
    <text evidence="3 7">Belongs to the flagella basal body rod proteins family.</text>
</comment>
<dbReference type="Pfam" id="PF06429">
    <property type="entry name" value="Flg_bbr_C"/>
    <property type="match status" value="1"/>
</dbReference>
<keyword evidence="6 7" id="KW-0975">Bacterial flagellum</keyword>
<dbReference type="InterPro" id="IPR002371">
    <property type="entry name" value="FlgK"/>
</dbReference>
<feature type="domain" description="Flagellar basal body rod protein N-terminal" evidence="8">
    <location>
        <begin position="8"/>
        <end position="37"/>
    </location>
</feature>
<dbReference type="OrthoDB" id="9802553at2"/>
<evidence type="ECO:0000313" key="12">
    <source>
        <dbReference type="Proteomes" id="UP000243650"/>
    </source>
</evidence>
<dbReference type="RefSeq" id="WP_105959133.1">
    <property type="nucleotide sequence ID" value="NZ_PVNS01000007.1"/>
</dbReference>
<name>A0A2P6MHA7_ALKUR</name>
<dbReference type="SUPFAM" id="SSF64518">
    <property type="entry name" value="Phase 1 flagellin"/>
    <property type="match status" value="1"/>
</dbReference>
<evidence type="ECO:0000259" key="8">
    <source>
        <dbReference type="Pfam" id="PF00460"/>
    </source>
</evidence>
<dbReference type="NCBIfam" id="TIGR02492">
    <property type="entry name" value="flgK_ends"/>
    <property type="match status" value="1"/>
</dbReference>
<accession>A0A2P6MHA7</accession>
<dbReference type="GO" id="GO:0005576">
    <property type="term" value="C:extracellular region"/>
    <property type="evidence" value="ECO:0007669"/>
    <property type="project" value="UniProtKB-SubCell"/>
</dbReference>
<protein>
    <recommendedName>
        <fullName evidence="4 7">Flagellar hook-associated protein 1</fullName>
        <shortName evidence="7">HAP1</shortName>
    </recommendedName>
</protein>
<dbReference type="InterPro" id="IPR001444">
    <property type="entry name" value="Flag_bb_rod_N"/>
</dbReference>
<gene>
    <name evidence="7" type="primary">flgK</name>
    <name evidence="11" type="ORF">C6I21_09075</name>
</gene>
<dbReference type="InterPro" id="IPR010930">
    <property type="entry name" value="Flg_bb/hook_C_dom"/>
</dbReference>
<evidence type="ECO:0000256" key="6">
    <source>
        <dbReference type="ARBA" id="ARBA00023143"/>
    </source>
</evidence>
<dbReference type="PANTHER" id="PTHR30033">
    <property type="entry name" value="FLAGELLAR HOOK-ASSOCIATED PROTEIN 1"/>
    <property type="match status" value="1"/>
</dbReference>
<evidence type="ECO:0000256" key="7">
    <source>
        <dbReference type="RuleBase" id="RU362065"/>
    </source>
</evidence>
<dbReference type="GO" id="GO:0044780">
    <property type="term" value="P:bacterial-type flagellum assembly"/>
    <property type="evidence" value="ECO:0007669"/>
    <property type="project" value="InterPro"/>
</dbReference>
<evidence type="ECO:0000256" key="2">
    <source>
        <dbReference type="ARBA" id="ARBA00004613"/>
    </source>
</evidence>
<feature type="domain" description="Flagellar hook-associated protein FlgK helical" evidence="10">
    <location>
        <begin position="102"/>
        <end position="396"/>
    </location>
</feature>
<evidence type="ECO:0000259" key="9">
    <source>
        <dbReference type="Pfam" id="PF06429"/>
    </source>
</evidence>
<dbReference type="Pfam" id="PF22638">
    <property type="entry name" value="FlgK_D1"/>
    <property type="match status" value="1"/>
</dbReference>
<dbReference type="PANTHER" id="PTHR30033:SF1">
    <property type="entry name" value="FLAGELLAR HOOK-ASSOCIATED PROTEIN 1"/>
    <property type="match status" value="1"/>
</dbReference>
<evidence type="ECO:0000313" key="11">
    <source>
        <dbReference type="EMBL" id="PRO65664.1"/>
    </source>
</evidence>
<evidence type="ECO:0000256" key="5">
    <source>
        <dbReference type="ARBA" id="ARBA00022525"/>
    </source>
</evidence>
<keyword evidence="11" id="KW-0282">Flagellum</keyword>